<dbReference type="PANTHER" id="PTHR48081">
    <property type="entry name" value="AB HYDROLASE SUPERFAMILY PROTEIN C4A8.06C"/>
    <property type="match status" value="1"/>
</dbReference>
<dbReference type="SUPFAM" id="SSF53474">
    <property type="entry name" value="alpha/beta-Hydrolases"/>
    <property type="match status" value="1"/>
</dbReference>
<dbReference type="PANTHER" id="PTHR48081:SF8">
    <property type="entry name" value="ALPHA_BETA HYDROLASE FOLD-3 DOMAIN-CONTAINING PROTEIN-RELATED"/>
    <property type="match status" value="1"/>
</dbReference>
<evidence type="ECO:0000256" key="1">
    <source>
        <dbReference type="ARBA" id="ARBA00010515"/>
    </source>
</evidence>
<proteinExistence type="inferred from homology"/>
<accession>A0ABD0L2E4</accession>
<comment type="similarity">
    <text evidence="1">Belongs to the 'GDXG' lipolytic enzyme family.</text>
</comment>
<dbReference type="InterPro" id="IPR033140">
    <property type="entry name" value="Lipase_GDXG_put_SER_AS"/>
</dbReference>
<dbReference type="EMBL" id="JACVVK020000092">
    <property type="protein sequence ID" value="KAK7493485.1"/>
    <property type="molecule type" value="Genomic_DNA"/>
</dbReference>
<dbReference type="InterPro" id="IPR029058">
    <property type="entry name" value="AB_hydrolase_fold"/>
</dbReference>
<dbReference type="Proteomes" id="UP001519460">
    <property type="component" value="Unassembled WGS sequence"/>
</dbReference>
<organism evidence="5 6">
    <name type="scientific">Batillaria attramentaria</name>
    <dbReference type="NCBI Taxonomy" id="370345"/>
    <lineage>
        <taxon>Eukaryota</taxon>
        <taxon>Metazoa</taxon>
        <taxon>Spiralia</taxon>
        <taxon>Lophotrochozoa</taxon>
        <taxon>Mollusca</taxon>
        <taxon>Gastropoda</taxon>
        <taxon>Caenogastropoda</taxon>
        <taxon>Sorbeoconcha</taxon>
        <taxon>Cerithioidea</taxon>
        <taxon>Batillariidae</taxon>
        <taxon>Batillaria</taxon>
    </lineage>
</organism>
<feature type="active site" evidence="3">
    <location>
        <position position="200"/>
    </location>
</feature>
<reference evidence="5 6" key="1">
    <citation type="journal article" date="2023" name="Sci. Data">
        <title>Genome assembly of the Korean intertidal mud-creeper Batillaria attramentaria.</title>
        <authorList>
            <person name="Patra A.K."/>
            <person name="Ho P.T."/>
            <person name="Jun S."/>
            <person name="Lee S.J."/>
            <person name="Kim Y."/>
            <person name="Won Y.J."/>
        </authorList>
    </citation>
    <scope>NUCLEOTIDE SEQUENCE [LARGE SCALE GENOMIC DNA]</scope>
    <source>
        <strain evidence="5">Wonlab-2016</strain>
    </source>
</reference>
<evidence type="ECO:0000256" key="3">
    <source>
        <dbReference type="PROSITE-ProRule" id="PRU10038"/>
    </source>
</evidence>
<sequence>MEDELKAAWGEACTKYTIHEETLSYFRKLKALGTKAYEDSSPEEIRGQLLRRADLFAGCANFTGSEQEYTVPGEENKGASEWHRLRIISSYFIYEGVRCTEEEEQGYYLRPADVCRVPTILVYFHGGGLVAGSRNIPQPFLKNLASRARCMVVNVEYRLAPEHKAPAAFDDCRAATRWVLQNKTRIGGHVDSQVGVAGDSAGGQLAASITHDVTGLAFQILVYPVTDVSQNTPSYREFVKTPGLNAVGMRWYIQHFLANEGQKTDPVICPLLRPSASFKGLPPALCILAELDPLRDEGQAYFEKLDAAGVSTEILLVKGAPHAFFLLSGHFKQITKAPHQKVQEFVKRFQSD</sequence>
<protein>
    <recommendedName>
        <fullName evidence="4">Alpha/beta hydrolase fold-3 domain-containing protein</fullName>
    </recommendedName>
</protein>
<dbReference type="AlphaFoldDB" id="A0ABD0L2E4"/>
<evidence type="ECO:0000313" key="6">
    <source>
        <dbReference type="Proteomes" id="UP001519460"/>
    </source>
</evidence>
<feature type="domain" description="Alpha/beta hydrolase fold-3" evidence="4">
    <location>
        <begin position="121"/>
        <end position="325"/>
    </location>
</feature>
<evidence type="ECO:0000256" key="2">
    <source>
        <dbReference type="ARBA" id="ARBA00022801"/>
    </source>
</evidence>
<dbReference type="InterPro" id="IPR013094">
    <property type="entry name" value="AB_hydrolase_3"/>
</dbReference>
<dbReference type="GO" id="GO:0016787">
    <property type="term" value="F:hydrolase activity"/>
    <property type="evidence" value="ECO:0007669"/>
    <property type="project" value="UniProtKB-KW"/>
</dbReference>
<evidence type="ECO:0000259" key="4">
    <source>
        <dbReference type="Pfam" id="PF07859"/>
    </source>
</evidence>
<dbReference type="InterPro" id="IPR050300">
    <property type="entry name" value="GDXG_lipolytic_enzyme"/>
</dbReference>
<gene>
    <name evidence="5" type="ORF">BaRGS_00015196</name>
</gene>
<keyword evidence="6" id="KW-1185">Reference proteome</keyword>
<keyword evidence="2" id="KW-0378">Hydrolase</keyword>
<dbReference type="Pfam" id="PF07859">
    <property type="entry name" value="Abhydrolase_3"/>
    <property type="match status" value="1"/>
</dbReference>
<dbReference type="Gene3D" id="3.40.50.1820">
    <property type="entry name" value="alpha/beta hydrolase"/>
    <property type="match status" value="1"/>
</dbReference>
<evidence type="ECO:0000313" key="5">
    <source>
        <dbReference type="EMBL" id="KAK7493485.1"/>
    </source>
</evidence>
<dbReference type="PROSITE" id="PS01174">
    <property type="entry name" value="LIPASE_GDXG_SER"/>
    <property type="match status" value="1"/>
</dbReference>
<comment type="caution">
    <text evidence="5">The sequence shown here is derived from an EMBL/GenBank/DDBJ whole genome shotgun (WGS) entry which is preliminary data.</text>
</comment>
<name>A0ABD0L2E4_9CAEN</name>